<dbReference type="InterPro" id="IPR013824">
    <property type="entry name" value="Topo_IA_cen_sub1"/>
</dbReference>
<dbReference type="CDD" id="cd00186">
    <property type="entry name" value="TOP1Ac"/>
    <property type="match status" value="1"/>
</dbReference>
<dbReference type="SMART" id="SM00436">
    <property type="entry name" value="TOP1Bc"/>
    <property type="match status" value="1"/>
</dbReference>
<dbReference type="EMBL" id="LXFE01000235">
    <property type="protein sequence ID" value="OLL26150.1"/>
    <property type="molecule type" value="Genomic_DNA"/>
</dbReference>
<dbReference type="PROSITE" id="PS00396">
    <property type="entry name" value="TOPO_IA_1"/>
    <property type="match status" value="1"/>
</dbReference>
<dbReference type="FunFam" id="1.10.290.10:FF:000001">
    <property type="entry name" value="DNA topoisomerase"/>
    <property type="match status" value="1"/>
</dbReference>
<dbReference type="Gene3D" id="2.70.20.10">
    <property type="entry name" value="Topoisomerase I, domain 3"/>
    <property type="match status" value="1"/>
</dbReference>
<keyword evidence="4 6" id="KW-0238">DNA-binding</keyword>
<comment type="catalytic activity">
    <reaction evidence="1 6">
        <text>ATP-independent breakage of single-stranded DNA, followed by passage and rejoining.</text>
        <dbReference type="EC" id="5.6.2.1"/>
    </reaction>
</comment>
<evidence type="ECO:0000256" key="4">
    <source>
        <dbReference type="ARBA" id="ARBA00023125"/>
    </source>
</evidence>
<dbReference type="Gene3D" id="3.40.50.140">
    <property type="match status" value="1"/>
</dbReference>
<proteinExistence type="inferred from homology"/>
<dbReference type="FunFam" id="3.40.50.140:FF:000003">
    <property type="entry name" value="DNA topoisomerase"/>
    <property type="match status" value="1"/>
</dbReference>
<dbReference type="PRINTS" id="PR00417">
    <property type="entry name" value="PRTPISMRASEI"/>
</dbReference>
<feature type="domain" description="Topo IA-type catalytic" evidence="8">
    <location>
        <begin position="166"/>
        <end position="596"/>
    </location>
</feature>
<keyword evidence="10" id="KW-1185">Reference proteome</keyword>
<name>A0A1U7LU01_NEOID</name>
<evidence type="ECO:0000259" key="7">
    <source>
        <dbReference type="PROSITE" id="PS50880"/>
    </source>
</evidence>
<dbReference type="OrthoDB" id="430051at2759"/>
<evidence type="ECO:0000256" key="6">
    <source>
        <dbReference type="RuleBase" id="RU362092"/>
    </source>
</evidence>
<dbReference type="STRING" id="1198029.A0A1U7LU01"/>
<dbReference type="GO" id="GO:0003917">
    <property type="term" value="F:DNA topoisomerase type I (single strand cut, ATP-independent) activity"/>
    <property type="evidence" value="ECO:0007669"/>
    <property type="project" value="UniProtKB-EC"/>
</dbReference>
<evidence type="ECO:0000313" key="9">
    <source>
        <dbReference type="EMBL" id="OLL26150.1"/>
    </source>
</evidence>
<evidence type="ECO:0000313" key="10">
    <source>
        <dbReference type="Proteomes" id="UP000186594"/>
    </source>
</evidence>
<dbReference type="GO" id="GO:0006281">
    <property type="term" value="P:DNA repair"/>
    <property type="evidence" value="ECO:0007669"/>
    <property type="project" value="TreeGrafter"/>
</dbReference>
<dbReference type="GO" id="GO:0035825">
    <property type="term" value="P:homologous recombination"/>
    <property type="evidence" value="ECO:0007669"/>
    <property type="project" value="UniProtKB-ARBA"/>
</dbReference>
<dbReference type="InterPro" id="IPR006171">
    <property type="entry name" value="TOPRIM_dom"/>
</dbReference>
<dbReference type="InterPro" id="IPR034144">
    <property type="entry name" value="TOPRIM_TopoIII"/>
</dbReference>
<protein>
    <recommendedName>
        <fullName evidence="6">DNA topoisomerase</fullName>
        <ecNumber evidence="6">5.6.2.1</ecNumber>
    </recommendedName>
</protein>
<evidence type="ECO:0000256" key="5">
    <source>
        <dbReference type="ARBA" id="ARBA00023235"/>
    </source>
</evidence>
<feature type="domain" description="Toprim" evidence="7">
    <location>
        <begin position="3"/>
        <end position="148"/>
    </location>
</feature>
<evidence type="ECO:0000256" key="1">
    <source>
        <dbReference type="ARBA" id="ARBA00000213"/>
    </source>
</evidence>
<dbReference type="InterPro" id="IPR013825">
    <property type="entry name" value="Topo_IA_cen_sub2"/>
</dbReference>
<comment type="similarity">
    <text evidence="2 6">Belongs to the type IA topoisomerase family.</text>
</comment>
<dbReference type="InterPro" id="IPR023405">
    <property type="entry name" value="Topo_IA_core_domain"/>
</dbReference>
<dbReference type="OMA" id="VIHNVYS"/>
<evidence type="ECO:0000259" key="8">
    <source>
        <dbReference type="PROSITE" id="PS52039"/>
    </source>
</evidence>
<dbReference type="AlphaFoldDB" id="A0A1U7LU01"/>
<evidence type="ECO:0000256" key="2">
    <source>
        <dbReference type="ARBA" id="ARBA00009446"/>
    </source>
</evidence>
<dbReference type="Proteomes" id="UP000186594">
    <property type="component" value="Unassembled WGS sequence"/>
</dbReference>
<dbReference type="InterPro" id="IPR000380">
    <property type="entry name" value="Topo_IA"/>
</dbReference>
<dbReference type="InterPro" id="IPR013826">
    <property type="entry name" value="Topo_IA_cen_sub3"/>
</dbReference>
<dbReference type="EC" id="5.6.2.1" evidence="6"/>
<dbReference type="Pfam" id="PF01131">
    <property type="entry name" value="Topoisom_bac"/>
    <property type="match status" value="1"/>
</dbReference>
<accession>A0A1U7LU01</accession>
<dbReference type="GO" id="GO:0006265">
    <property type="term" value="P:DNA topological change"/>
    <property type="evidence" value="ECO:0007669"/>
    <property type="project" value="InterPro"/>
</dbReference>
<dbReference type="InterPro" id="IPR023406">
    <property type="entry name" value="Topo_IA_AS"/>
</dbReference>
<dbReference type="SMART" id="SM00493">
    <property type="entry name" value="TOPRIM"/>
    <property type="match status" value="1"/>
</dbReference>
<organism evidence="9 10">
    <name type="scientific">Neolecta irregularis (strain DAH-3)</name>
    <dbReference type="NCBI Taxonomy" id="1198029"/>
    <lineage>
        <taxon>Eukaryota</taxon>
        <taxon>Fungi</taxon>
        <taxon>Dikarya</taxon>
        <taxon>Ascomycota</taxon>
        <taxon>Taphrinomycotina</taxon>
        <taxon>Neolectales</taxon>
        <taxon>Neolectaceae</taxon>
        <taxon>Neolecta</taxon>
    </lineage>
</organism>
<dbReference type="Pfam" id="PF01751">
    <property type="entry name" value="Toprim"/>
    <property type="match status" value="1"/>
</dbReference>
<dbReference type="Gene3D" id="1.10.290.10">
    <property type="entry name" value="Topoisomerase I, domain 4"/>
    <property type="match status" value="1"/>
</dbReference>
<keyword evidence="5 6" id="KW-0413">Isomerase</keyword>
<dbReference type="InterPro" id="IPR003602">
    <property type="entry name" value="Topo_IA_DNA-bd_dom"/>
</dbReference>
<dbReference type="CDD" id="cd03362">
    <property type="entry name" value="TOPRIM_TopoIA_TopoIII"/>
    <property type="match status" value="1"/>
</dbReference>
<dbReference type="GO" id="GO:0005634">
    <property type="term" value="C:nucleus"/>
    <property type="evidence" value="ECO:0007669"/>
    <property type="project" value="TreeGrafter"/>
</dbReference>
<dbReference type="PROSITE" id="PS50880">
    <property type="entry name" value="TOPRIM"/>
    <property type="match status" value="1"/>
</dbReference>
<dbReference type="SUPFAM" id="SSF56712">
    <property type="entry name" value="Prokaryotic type I DNA topoisomerase"/>
    <property type="match status" value="1"/>
</dbReference>
<dbReference type="InterPro" id="IPR013497">
    <property type="entry name" value="Topo_IA_cen"/>
</dbReference>
<dbReference type="PROSITE" id="PS52039">
    <property type="entry name" value="TOPO_IA_2"/>
    <property type="match status" value="1"/>
</dbReference>
<dbReference type="GO" id="GO:0031422">
    <property type="term" value="C:RecQ family helicase-topoisomerase III complex"/>
    <property type="evidence" value="ECO:0007669"/>
    <property type="project" value="TreeGrafter"/>
</dbReference>
<comment type="function">
    <text evidence="6">Introduces a single-strand break via transesterification at a target site in duplex DNA. Releases the supercoiling and torsional tension of DNA introduced during the DNA replication and transcription by transiently cleaving and rejoining one strand of the DNA duplex. The scissile phosphodiester is attacked by the catalytic tyrosine of the enzyme, resulting in the formation of a DNA-(5'-phosphotyrosyl)-enzyme intermediate and the expulsion of a 3'-OH DNA strand.</text>
</comment>
<dbReference type="Gene3D" id="1.10.460.10">
    <property type="entry name" value="Topoisomerase I, domain 2"/>
    <property type="match status" value="1"/>
</dbReference>
<gene>
    <name evidence="9" type="ORF">NEOLI_002110</name>
</gene>
<dbReference type="PANTHER" id="PTHR11390:SF21">
    <property type="entry name" value="DNA TOPOISOMERASE 3-ALPHA"/>
    <property type="match status" value="1"/>
</dbReference>
<comment type="caution">
    <text evidence="9">The sequence shown here is derived from an EMBL/GenBank/DDBJ whole genome shotgun (WGS) entry which is preliminary data.</text>
</comment>
<keyword evidence="3 6" id="KW-0799">Topoisomerase</keyword>
<dbReference type="PANTHER" id="PTHR11390">
    <property type="entry name" value="PROKARYOTIC DNA TOPOISOMERASE"/>
    <property type="match status" value="1"/>
</dbReference>
<dbReference type="InterPro" id="IPR003601">
    <property type="entry name" value="Topo_IA_2"/>
</dbReference>
<dbReference type="SMART" id="SM00437">
    <property type="entry name" value="TOP1Ac"/>
    <property type="match status" value="1"/>
</dbReference>
<reference evidence="9 10" key="1">
    <citation type="submission" date="2016-04" db="EMBL/GenBank/DDBJ databases">
        <title>Evolutionary innovation and constraint leading to complex multicellularity in the Ascomycota.</title>
        <authorList>
            <person name="Cisse O."/>
            <person name="Nguyen A."/>
            <person name="Hewitt D.A."/>
            <person name="Jedd G."/>
            <person name="Stajich J.E."/>
        </authorList>
    </citation>
    <scope>NUCLEOTIDE SEQUENCE [LARGE SCALE GENOMIC DNA]</scope>
    <source>
        <strain evidence="9 10">DAH-3</strain>
    </source>
</reference>
<sequence>MPRVFCVAEKPSVAKAVASALGGGRFQTSNTTNRFIKNYETEFRFRELGESSVVVSSVAGHLTSLDFDSNFSNWRSCRPIDLFEAAIVKKTPESNKAIEKNIKTQSRRSQYLIIWTDCDREGEHIGTEIANAAKEANPRIDVLRARFSNVEAQHIIQAAGNLVRIDEKQAAAVDARIELDLRIGSAFTRFQTLELQSRYAELARELISYGSCQFPTLGFVVDRWLRVKKFVPETFWLIKVVYRRENMNVNFSWKRNHLFDRLIVMILYERCLESGPARVASVIKKPASKWQPLPLTTVELQKQGSRFLRLSSKIIMDHAEKLYQKGFISYPRTETDQFDKEINLQALLGKQTENQEWGQYAQRLLEGEFKSPRRGRNNDKAHPPIHPIAHLAPSGAGISSDMYKVYTFIARRFIACCWDDAKGNRTTVEIDWFGERFTAQGLVVLQKNYLEVYNYEKWESSEELPPFMQGEIFVPTVAEMVEGKTNAPTYLTEPDLIAMMDANGIGTDATMADHIAKIEDRKYIFKQPRQNGVMELRPSTLGAALIEGYDQMNFEQSLGKPFLRKDMETKMKDICEGRRTRDGVVREELERYREVFAKVSRNLNILREV</sequence>
<dbReference type="GO" id="GO:0003677">
    <property type="term" value="F:DNA binding"/>
    <property type="evidence" value="ECO:0007669"/>
    <property type="project" value="UniProtKB-KW"/>
</dbReference>
<evidence type="ECO:0000256" key="3">
    <source>
        <dbReference type="ARBA" id="ARBA00023029"/>
    </source>
</evidence>